<reference evidence="3" key="1">
    <citation type="journal article" date="2015" name="Nature">
        <title>Complex archaea that bridge the gap between prokaryotes and eukaryotes.</title>
        <authorList>
            <person name="Spang A."/>
            <person name="Saw J.H."/>
            <person name="Jorgensen S.L."/>
            <person name="Zaremba-Niedzwiedzka K."/>
            <person name="Martijn J."/>
            <person name="Lind A.E."/>
            <person name="van Eijk R."/>
            <person name="Schleper C."/>
            <person name="Guy L."/>
            <person name="Ettema T.J."/>
        </authorList>
    </citation>
    <scope>NUCLEOTIDE SEQUENCE</scope>
</reference>
<comment type="caution">
    <text evidence="3">The sequence shown here is derived from an EMBL/GenBank/DDBJ whole genome shotgun (WGS) entry which is preliminary data.</text>
</comment>
<dbReference type="InterPro" id="IPR051043">
    <property type="entry name" value="Sulfatase_Mod_Factor_Kinase"/>
</dbReference>
<name>A0A0F9TXC4_9ZZZZ</name>
<dbReference type="InterPro" id="IPR013424">
    <property type="entry name" value="Ice-binding_C"/>
</dbReference>
<organism evidence="3">
    <name type="scientific">marine sediment metagenome</name>
    <dbReference type="NCBI Taxonomy" id="412755"/>
    <lineage>
        <taxon>unclassified sequences</taxon>
        <taxon>metagenomes</taxon>
        <taxon>ecological metagenomes</taxon>
    </lineage>
</organism>
<dbReference type="EMBL" id="LAZR01000156">
    <property type="protein sequence ID" value="KKN85690.1"/>
    <property type="molecule type" value="Genomic_DNA"/>
</dbReference>
<evidence type="ECO:0008006" key="4">
    <source>
        <dbReference type="Google" id="ProtNLM"/>
    </source>
</evidence>
<dbReference type="GO" id="GO:0120147">
    <property type="term" value="F:formylglycine-generating oxidase activity"/>
    <property type="evidence" value="ECO:0007669"/>
    <property type="project" value="TreeGrafter"/>
</dbReference>
<dbReference type="PANTHER" id="PTHR23150">
    <property type="entry name" value="SULFATASE MODIFYING FACTOR 1, 2"/>
    <property type="match status" value="1"/>
</dbReference>
<evidence type="ECO:0000259" key="1">
    <source>
        <dbReference type="Pfam" id="PF03781"/>
    </source>
</evidence>
<dbReference type="PANTHER" id="PTHR23150:SF19">
    <property type="entry name" value="FORMYLGLYCINE-GENERATING ENZYME"/>
    <property type="match status" value="1"/>
</dbReference>
<evidence type="ECO:0000313" key="3">
    <source>
        <dbReference type="EMBL" id="KKN85690.1"/>
    </source>
</evidence>
<accession>A0A0F9TXC4</accession>
<dbReference type="SUPFAM" id="SSF56436">
    <property type="entry name" value="C-type lectin-like"/>
    <property type="match status" value="1"/>
</dbReference>
<dbReference type="InterPro" id="IPR042095">
    <property type="entry name" value="SUMF_sf"/>
</dbReference>
<protein>
    <recommendedName>
        <fullName evidence="4">Sulfatase-modifying factor enzyme domain-containing protein</fullName>
    </recommendedName>
</protein>
<dbReference type="Gene3D" id="3.90.1580.10">
    <property type="entry name" value="paralog of FGE (formylglycine-generating enzyme)"/>
    <property type="match status" value="1"/>
</dbReference>
<feature type="domain" description="Ice-binding protein C-terminal" evidence="2">
    <location>
        <begin position="324"/>
        <end position="344"/>
    </location>
</feature>
<dbReference type="InterPro" id="IPR016187">
    <property type="entry name" value="CTDL_fold"/>
</dbReference>
<dbReference type="Pfam" id="PF07589">
    <property type="entry name" value="PEP-CTERM"/>
    <property type="match status" value="1"/>
</dbReference>
<dbReference type="InterPro" id="IPR005532">
    <property type="entry name" value="SUMF_dom"/>
</dbReference>
<feature type="domain" description="Sulfatase-modifying factor enzyme-like" evidence="1">
    <location>
        <begin position="65"/>
        <end position="282"/>
    </location>
</feature>
<proteinExistence type="predicted"/>
<gene>
    <name evidence="3" type="ORF">LCGC14_0276740</name>
</gene>
<dbReference type="NCBIfam" id="TIGR02595">
    <property type="entry name" value="PEP_CTERM"/>
    <property type="match status" value="1"/>
</dbReference>
<sequence>MRRAIFAAAVLIVSVGLVQAGIRADLSGDAVVDFATTMDMPLMTVGNPGNADDTHGDGYGGVDYAYNIGKFEVTAGQYTEFLNAVAATDTYGLYNTNMADPSGVWGCNIQRSGSAGSYTYAVAADWEDRPPNYVSWGDSARFSNWLTNGMPTGSQDLTTTEDGSYFLNGATSDADLLAVTREADARYVIPTEDEWYKAAYHKNDGATGNYFDYPTSSDSLPSHDLIDPDPGNNANFNDFDDSGSIGSPYYRTEPGEFENSASPYGTFDMGGNVFEWNEAILYGSYRGFRGGSFDIYAPYLLALLPDYGSPAAESLNVGFRVSEVPEPAALGLLGLGSLALLKRRAHA</sequence>
<dbReference type="Pfam" id="PF03781">
    <property type="entry name" value="FGE-sulfatase"/>
    <property type="match status" value="1"/>
</dbReference>
<evidence type="ECO:0000259" key="2">
    <source>
        <dbReference type="Pfam" id="PF07589"/>
    </source>
</evidence>
<dbReference type="AlphaFoldDB" id="A0A0F9TXC4"/>